<feature type="transmembrane region" description="Helical" evidence="7">
    <location>
        <begin position="283"/>
        <end position="301"/>
    </location>
</feature>
<keyword evidence="2" id="KW-0813">Transport</keyword>
<comment type="subcellular location">
    <subcellularLocation>
        <location evidence="1">Cell membrane</location>
        <topology evidence="1">Multi-pass membrane protein</topology>
    </subcellularLocation>
</comment>
<feature type="transmembrane region" description="Helical" evidence="7">
    <location>
        <begin position="341"/>
        <end position="365"/>
    </location>
</feature>
<sequence length="392" mass="42713">MEPWKRMVYICLVGAFLMSVGISQFAPISPLYFHELGVKNPEEMSLWSGLAMGITFIMSAIVAPFWGRLADRKGRKITLLRASFGMSLCNIGLAFVQTPEQIILARFFQGLVNGFFSGSVALLASEVPKEHTGWSLGMLTSANLAGSLIGPIIGGYIASAFGIHIDFLIIGILMGIAFLSTYFFIHEDFTPAAAKEKQSLKTLYTYIPNFKTIITLYIAALIYSMCVMSLQPVMTVYIKGMVPANTANIALISGAVFSIMGVAQTMSSSYLGHMIDRIGPRRILLVSLVYVGLLTIPQAYVTNYVQLGILRFLQGLGMGGLLPSLHTYLSSLTPKQFSGQVFAYNQSMISIGFFLGAVGGSTIMASFGFTILFWVNGISFVLAALWILLKVR</sequence>
<dbReference type="PANTHER" id="PTHR43414">
    <property type="entry name" value="MULTIDRUG RESISTANCE PROTEIN MDTG"/>
    <property type="match status" value="1"/>
</dbReference>
<dbReference type="InterPro" id="IPR020846">
    <property type="entry name" value="MFS_dom"/>
</dbReference>
<keyword evidence="4 7" id="KW-0812">Transmembrane</keyword>
<keyword evidence="10" id="KW-1185">Reference proteome</keyword>
<evidence type="ECO:0000256" key="5">
    <source>
        <dbReference type="ARBA" id="ARBA00022989"/>
    </source>
</evidence>
<accession>A0A096ALU3</accession>
<evidence type="ECO:0000256" key="7">
    <source>
        <dbReference type="SAM" id="Phobius"/>
    </source>
</evidence>
<feature type="transmembrane region" description="Helical" evidence="7">
    <location>
        <begin position="307"/>
        <end position="329"/>
    </location>
</feature>
<feature type="transmembrane region" description="Helical" evidence="7">
    <location>
        <begin position="371"/>
        <end position="389"/>
    </location>
</feature>
<organism evidence="9 10">
    <name type="scientific">Veillonella montpellierensis DNF00314</name>
    <dbReference type="NCBI Taxonomy" id="1401067"/>
    <lineage>
        <taxon>Bacteria</taxon>
        <taxon>Bacillati</taxon>
        <taxon>Bacillota</taxon>
        <taxon>Negativicutes</taxon>
        <taxon>Veillonellales</taxon>
        <taxon>Veillonellaceae</taxon>
        <taxon>Veillonella</taxon>
    </lineage>
</organism>
<feature type="transmembrane region" description="Helical" evidence="7">
    <location>
        <begin position="78"/>
        <end position="96"/>
    </location>
</feature>
<dbReference type="SUPFAM" id="SSF103473">
    <property type="entry name" value="MFS general substrate transporter"/>
    <property type="match status" value="2"/>
</dbReference>
<feature type="transmembrane region" description="Helical" evidence="7">
    <location>
        <begin position="7"/>
        <end position="26"/>
    </location>
</feature>
<proteinExistence type="predicted"/>
<dbReference type="GO" id="GO:0005886">
    <property type="term" value="C:plasma membrane"/>
    <property type="evidence" value="ECO:0007669"/>
    <property type="project" value="UniProtKB-SubCell"/>
</dbReference>
<dbReference type="Gene3D" id="1.20.1250.20">
    <property type="entry name" value="MFS general substrate transporter like domains"/>
    <property type="match status" value="2"/>
</dbReference>
<dbReference type="EMBL" id="JRNT01000008">
    <property type="protein sequence ID" value="KGF47621.1"/>
    <property type="molecule type" value="Genomic_DNA"/>
</dbReference>
<keyword evidence="5 7" id="KW-1133">Transmembrane helix</keyword>
<feature type="transmembrane region" description="Helical" evidence="7">
    <location>
        <begin position="102"/>
        <end position="124"/>
    </location>
</feature>
<dbReference type="Proteomes" id="UP000029628">
    <property type="component" value="Unassembled WGS sequence"/>
</dbReference>
<keyword evidence="6 7" id="KW-0472">Membrane</keyword>
<evidence type="ECO:0000256" key="4">
    <source>
        <dbReference type="ARBA" id="ARBA00022692"/>
    </source>
</evidence>
<evidence type="ECO:0000256" key="1">
    <source>
        <dbReference type="ARBA" id="ARBA00004651"/>
    </source>
</evidence>
<feature type="domain" description="Major facilitator superfamily (MFS) profile" evidence="8">
    <location>
        <begin position="7"/>
        <end position="392"/>
    </location>
</feature>
<protein>
    <submittedName>
        <fullName evidence="9">MFS transporter</fullName>
    </submittedName>
</protein>
<evidence type="ECO:0000313" key="9">
    <source>
        <dbReference type="EMBL" id="KGF47621.1"/>
    </source>
</evidence>
<feature type="transmembrane region" description="Helical" evidence="7">
    <location>
        <begin position="46"/>
        <end position="66"/>
    </location>
</feature>
<evidence type="ECO:0000256" key="2">
    <source>
        <dbReference type="ARBA" id="ARBA00022448"/>
    </source>
</evidence>
<reference evidence="9 10" key="1">
    <citation type="submission" date="2014-07" db="EMBL/GenBank/DDBJ databases">
        <authorList>
            <person name="McCorrison J."/>
            <person name="Sanka R."/>
            <person name="Torralba M."/>
            <person name="Gillis M."/>
            <person name="Haft D.H."/>
            <person name="Methe B."/>
            <person name="Sutton G."/>
            <person name="Nelson K.E."/>
        </authorList>
    </citation>
    <scope>NUCLEOTIDE SEQUENCE [LARGE SCALE GENOMIC DNA]</scope>
    <source>
        <strain evidence="9 10">DNF00314</strain>
    </source>
</reference>
<evidence type="ECO:0000313" key="10">
    <source>
        <dbReference type="Proteomes" id="UP000029628"/>
    </source>
</evidence>
<dbReference type="AlphaFoldDB" id="A0A096ALU3"/>
<evidence type="ECO:0000256" key="3">
    <source>
        <dbReference type="ARBA" id="ARBA00022475"/>
    </source>
</evidence>
<dbReference type="RefSeq" id="WP_038152217.1">
    <property type="nucleotide sequence ID" value="NZ_JRNT01000008.1"/>
</dbReference>
<feature type="transmembrane region" description="Helical" evidence="7">
    <location>
        <begin position="206"/>
        <end position="230"/>
    </location>
</feature>
<dbReference type="PANTHER" id="PTHR43414:SF1">
    <property type="entry name" value="PEPTIDE PERMEASE"/>
    <property type="match status" value="1"/>
</dbReference>
<dbReference type="GO" id="GO:0022857">
    <property type="term" value="F:transmembrane transporter activity"/>
    <property type="evidence" value="ECO:0007669"/>
    <property type="project" value="InterPro"/>
</dbReference>
<gene>
    <name evidence="9" type="ORF">HMPREF0872_04345</name>
</gene>
<dbReference type="InterPro" id="IPR036259">
    <property type="entry name" value="MFS_trans_sf"/>
</dbReference>
<comment type="caution">
    <text evidence="9">The sequence shown here is derived from an EMBL/GenBank/DDBJ whole genome shotgun (WGS) entry which is preliminary data.</text>
</comment>
<dbReference type="eggNOG" id="COG2814">
    <property type="taxonomic scope" value="Bacteria"/>
</dbReference>
<dbReference type="Pfam" id="PF07690">
    <property type="entry name" value="MFS_1"/>
    <property type="match status" value="1"/>
</dbReference>
<feature type="transmembrane region" description="Helical" evidence="7">
    <location>
        <begin position="136"/>
        <end position="157"/>
    </location>
</feature>
<evidence type="ECO:0000259" key="8">
    <source>
        <dbReference type="PROSITE" id="PS50850"/>
    </source>
</evidence>
<dbReference type="InterPro" id="IPR011701">
    <property type="entry name" value="MFS"/>
</dbReference>
<dbReference type="PROSITE" id="PS50850">
    <property type="entry name" value="MFS"/>
    <property type="match status" value="1"/>
</dbReference>
<feature type="transmembrane region" description="Helical" evidence="7">
    <location>
        <begin position="163"/>
        <end position="185"/>
    </location>
</feature>
<evidence type="ECO:0000256" key="6">
    <source>
        <dbReference type="ARBA" id="ARBA00023136"/>
    </source>
</evidence>
<name>A0A096ALU3_9FIRM</name>
<keyword evidence="3" id="KW-1003">Cell membrane</keyword>
<feature type="transmembrane region" description="Helical" evidence="7">
    <location>
        <begin position="250"/>
        <end position="271"/>
    </location>
</feature>